<accession>A0A1G7GL83</accession>
<evidence type="ECO:0008006" key="3">
    <source>
        <dbReference type="Google" id="ProtNLM"/>
    </source>
</evidence>
<dbReference type="Proteomes" id="UP000199076">
    <property type="component" value="Unassembled WGS sequence"/>
</dbReference>
<name>A0A1G7GL83_9EURY</name>
<proteinExistence type="predicted"/>
<dbReference type="RefSeq" id="WP_092687741.1">
    <property type="nucleotide sequence ID" value="NZ_FNBK01000002.1"/>
</dbReference>
<dbReference type="InterPro" id="IPR011989">
    <property type="entry name" value="ARM-like"/>
</dbReference>
<keyword evidence="2" id="KW-1185">Reference proteome</keyword>
<reference evidence="2" key="1">
    <citation type="submission" date="2016-10" db="EMBL/GenBank/DDBJ databases">
        <authorList>
            <person name="Varghese N."/>
            <person name="Submissions S."/>
        </authorList>
    </citation>
    <scope>NUCLEOTIDE SEQUENCE [LARGE SCALE GENOMIC DNA]</scope>
    <source>
        <strain evidence="2">IBRC-M 10760</strain>
    </source>
</reference>
<dbReference type="OrthoDB" id="236068at2157"/>
<dbReference type="SUPFAM" id="SSF48371">
    <property type="entry name" value="ARM repeat"/>
    <property type="match status" value="1"/>
</dbReference>
<dbReference type="EMBL" id="FNBK01000002">
    <property type="protein sequence ID" value="SDE88813.1"/>
    <property type="molecule type" value="Genomic_DNA"/>
</dbReference>
<evidence type="ECO:0000313" key="1">
    <source>
        <dbReference type="EMBL" id="SDE88813.1"/>
    </source>
</evidence>
<dbReference type="InterPro" id="IPR016024">
    <property type="entry name" value="ARM-type_fold"/>
</dbReference>
<gene>
    <name evidence="1" type="ORF">SAMN05216218_10289</name>
</gene>
<organism evidence="1 2">
    <name type="scientific">Halorientalis regularis</name>
    <dbReference type="NCBI Taxonomy" id="660518"/>
    <lineage>
        <taxon>Archaea</taxon>
        <taxon>Methanobacteriati</taxon>
        <taxon>Methanobacteriota</taxon>
        <taxon>Stenosarchaea group</taxon>
        <taxon>Halobacteria</taxon>
        <taxon>Halobacteriales</taxon>
        <taxon>Haloarculaceae</taxon>
        <taxon>Halorientalis</taxon>
    </lineage>
</organism>
<evidence type="ECO:0000313" key="2">
    <source>
        <dbReference type="Proteomes" id="UP000199076"/>
    </source>
</evidence>
<dbReference type="AlphaFoldDB" id="A0A1G7GL83"/>
<protein>
    <recommendedName>
        <fullName evidence="3">HEAT repeat-containing protein</fullName>
    </recommendedName>
</protein>
<dbReference type="Gene3D" id="1.25.10.10">
    <property type="entry name" value="Leucine-rich Repeat Variant"/>
    <property type="match status" value="1"/>
</dbReference>
<sequence>MTTDLPLRALSDGSETERRLAARTIREAAAEQPLRLQGSLARLVDALGDEQESVRRDVANALFEVGVADPTAVAPVADPLVAALSDEVTAVRACVARPLAELAAERPRRVRSAVPALIAPLSDVKSVRSNVAWALSSLAPYYPELLEPHADELTRALLDDHYPVQVSVLRTLVPLERAYPGLCNVVSDRLRELVTAAVASVRQAACRVAAATDQSWVDEALRERARADSHPLVRERARAARAAAATHTDPAVSESVFESATLGTWVAVRVDTVTPDPGDDDATDARADRHGTPFLVGRITSTVRDYAATDEAAMASHGVRREDFETRQEWLAAPRFPPSGDRLAIHLHNPAADYGVTLHRADDGIEATHVDGEDCHDYRAENVLALEPDRARLLAATPGDRLAFELEGATHDVRITTARYRNGRYRITGENEHQGYHITFRPLEAEPMMAVFEEGRAFRARNVSLTAEK</sequence>